<dbReference type="InterPro" id="IPR001245">
    <property type="entry name" value="Ser-Thr/Tyr_kinase_cat_dom"/>
</dbReference>
<dbReference type="OrthoDB" id="2353542at2759"/>
<evidence type="ECO:0000313" key="3">
    <source>
        <dbReference type="Proteomes" id="UP000789396"/>
    </source>
</evidence>
<gene>
    <name evidence="2" type="ORF">RFULGI_LOCUS17223</name>
</gene>
<dbReference type="InterPro" id="IPR011009">
    <property type="entry name" value="Kinase-like_dom_sf"/>
</dbReference>
<dbReference type="Pfam" id="PF07714">
    <property type="entry name" value="PK_Tyr_Ser-Thr"/>
    <property type="match status" value="1"/>
</dbReference>
<evidence type="ECO:0000259" key="1">
    <source>
        <dbReference type="PROSITE" id="PS50011"/>
    </source>
</evidence>
<dbReference type="GO" id="GO:0004674">
    <property type="term" value="F:protein serine/threonine kinase activity"/>
    <property type="evidence" value="ECO:0007669"/>
    <property type="project" value="TreeGrafter"/>
</dbReference>
<dbReference type="GO" id="GO:0005524">
    <property type="term" value="F:ATP binding"/>
    <property type="evidence" value="ECO:0007669"/>
    <property type="project" value="InterPro"/>
</dbReference>
<feature type="non-terminal residue" evidence="2">
    <location>
        <position position="1"/>
    </location>
</feature>
<dbReference type="PANTHER" id="PTHR44329">
    <property type="entry name" value="SERINE/THREONINE-PROTEIN KINASE TNNI3K-RELATED"/>
    <property type="match status" value="1"/>
</dbReference>
<feature type="domain" description="Protein kinase" evidence="1">
    <location>
        <begin position="1"/>
        <end position="88"/>
    </location>
</feature>
<feature type="non-terminal residue" evidence="2">
    <location>
        <position position="108"/>
    </location>
</feature>
<dbReference type="SUPFAM" id="SSF56112">
    <property type="entry name" value="Protein kinase-like (PK-like)"/>
    <property type="match status" value="1"/>
</dbReference>
<protein>
    <submittedName>
        <fullName evidence="2">12485_t:CDS:1</fullName>
    </submittedName>
</protein>
<dbReference type="Gene3D" id="1.10.510.10">
    <property type="entry name" value="Transferase(Phosphotransferase) domain 1"/>
    <property type="match status" value="1"/>
</dbReference>
<evidence type="ECO:0000313" key="2">
    <source>
        <dbReference type="EMBL" id="CAG8795844.1"/>
    </source>
</evidence>
<dbReference type="EMBL" id="CAJVPZ010066083">
    <property type="protein sequence ID" value="CAG8795844.1"/>
    <property type="molecule type" value="Genomic_DNA"/>
</dbReference>
<organism evidence="2 3">
    <name type="scientific">Racocetra fulgida</name>
    <dbReference type="NCBI Taxonomy" id="60492"/>
    <lineage>
        <taxon>Eukaryota</taxon>
        <taxon>Fungi</taxon>
        <taxon>Fungi incertae sedis</taxon>
        <taxon>Mucoromycota</taxon>
        <taxon>Glomeromycotina</taxon>
        <taxon>Glomeromycetes</taxon>
        <taxon>Diversisporales</taxon>
        <taxon>Gigasporaceae</taxon>
        <taxon>Racocetra</taxon>
    </lineage>
</organism>
<dbReference type="Proteomes" id="UP000789396">
    <property type="component" value="Unassembled WGS sequence"/>
</dbReference>
<dbReference type="InterPro" id="IPR051681">
    <property type="entry name" value="Ser/Thr_Kinases-Pseudokinases"/>
</dbReference>
<comment type="caution">
    <text evidence="2">The sequence shown here is derived from an EMBL/GenBank/DDBJ whole genome shotgun (WGS) entry which is preliminary data.</text>
</comment>
<dbReference type="PROSITE" id="PS50011">
    <property type="entry name" value="PROTEIN_KINASE_DOM"/>
    <property type="match status" value="1"/>
</dbReference>
<name>A0A9N9JVR2_9GLOM</name>
<proteinExistence type="predicted"/>
<sequence>PELLKQTDNITYCKKTDIYSLGMIFWELSSGHPPFENQSNMIKLAIKVVQGDRESTIYGTSEYRNLYIKCWDADPCKRPDIEDVHKLLEGIVNSKILPEIDPSPINPE</sequence>
<reference evidence="2" key="1">
    <citation type="submission" date="2021-06" db="EMBL/GenBank/DDBJ databases">
        <authorList>
            <person name="Kallberg Y."/>
            <person name="Tangrot J."/>
            <person name="Rosling A."/>
        </authorList>
    </citation>
    <scope>NUCLEOTIDE SEQUENCE</scope>
    <source>
        <strain evidence="2">IN212</strain>
    </source>
</reference>
<dbReference type="AlphaFoldDB" id="A0A9N9JVR2"/>
<dbReference type="InterPro" id="IPR000719">
    <property type="entry name" value="Prot_kinase_dom"/>
</dbReference>
<accession>A0A9N9JVR2</accession>
<keyword evidence="3" id="KW-1185">Reference proteome</keyword>